<keyword evidence="4 12" id="KW-0808">Transferase</keyword>
<evidence type="ECO:0000259" key="13">
    <source>
        <dbReference type="Pfam" id="PF00294"/>
    </source>
</evidence>
<protein>
    <recommendedName>
        <fullName evidence="3 12">Ribokinase</fullName>
        <shortName evidence="12">RK</shortName>
        <ecNumber evidence="2 12">2.7.1.15</ecNumber>
    </recommendedName>
</protein>
<evidence type="ECO:0000256" key="4">
    <source>
        <dbReference type="ARBA" id="ARBA00022679"/>
    </source>
</evidence>
<dbReference type="NCBIfam" id="TIGR02152">
    <property type="entry name" value="D_ribokin_bact"/>
    <property type="match status" value="1"/>
</dbReference>
<keyword evidence="5 12" id="KW-0479">Metal-binding</keyword>
<dbReference type="EC" id="2.7.1.15" evidence="2 12"/>
<keyword evidence="11 12" id="KW-0119">Carbohydrate metabolism</keyword>
<comment type="activity regulation">
    <text evidence="12">Activated by a monovalent cation that binds near, but not in, the active site. The most likely occupant of the site in vivo is potassium. Ion binding induces a conformational change that may alter substrate affinity.</text>
</comment>
<comment type="catalytic activity">
    <reaction evidence="12">
        <text>D-ribose + ATP = D-ribose 5-phosphate + ADP + H(+)</text>
        <dbReference type="Rhea" id="RHEA:13697"/>
        <dbReference type="ChEBI" id="CHEBI:15378"/>
        <dbReference type="ChEBI" id="CHEBI:30616"/>
        <dbReference type="ChEBI" id="CHEBI:47013"/>
        <dbReference type="ChEBI" id="CHEBI:78346"/>
        <dbReference type="ChEBI" id="CHEBI:456216"/>
        <dbReference type="EC" id="2.7.1.15"/>
    </reaction>
</comment>
<evidence type="ECO:0000256" key="5">
    <source>
        <dbReference type="ARBA" id="ARBA00022723"/>
    </source>
</evidence>
<feature type="domain" description="Carbohydrate kinase PfkB" evidence="13">
    <location>
        <begin position="1"/>
        <end position="279"/>
    </location>
</feature>
<gene>
    <name evidence="12" type="primary">rbsK</name>
    <name evidence="14" type="ORF">J2S05_002945</name>
</gene>
<dbReference type="PANTHER" id="PTHR10584">
    <property type="entry name" value="SUGAR KINASE"/>
    <property type="match status" value="1"/>
</dbReference>
<dbReference type="InterPro" id="IPR029056">
    <property type="entry name" value="Ribokinase-like"/>
</dbReference>
<evidence type="ECO:0000256" key="9">
    <source>
        <dbReference type="ARBA" id="ARBA00022842"/>
    </source>
</evidence>
<evidence type="ECO:0000256" key="2">
    <source>
        <dbReference type="ARBA" id="ARBA00012035"/>
    </source>
</evidence>
<dbReference type="PROSITE" id="PS00584">
    <property type="entry name" value="PFKB_KINASES_2"/>
    <property type="match status" value="1"/>
</dbReference>
<keyword evidence="6 12" id="KW-0547">Nucleotide-binding</keyword>
<evidence type="ECO:0000256" key="6">
    <source>
        <dbReference type="ARBA" id="ARBA00022741"/>
    </source>
</evidence>
<feature type="binding site" evidence="12">
    <location>
        <position position="183"/>
    </location>
    <ligand>
        <name>ATP</name>
        <dbReference type="ChEBI" id="CHEBI:30616"/>
    </ligand>
</feature>
<organism evidence="14 15">
    <name type="scientific">Alkalicoccobacillus murimartini</name>
    <dbReference type="NCBI Taxonomy" id="171685"/>
    <lineage>
        <taxon>Bacteria</taxon>
        <taxon>Bacillati</taxon>
        <taxon>Bacillota</taxon>
        <taxon>Bacilli</taxon>
        <taxon>Bacillales</taxon>
        <taxon>Bacillaceae</taxon>
        <taxon>Alkalicoccobacillus</taxon>
    </lineage>
</organism>
<feature type="binding site" evidence="12">
    <location>
        <position position="272"/>
    </location>
    <ligand>
        <name>K(+)</name>
        <dbReference type="ChEBI" id="CHEBI:29103"/>
    </ligand>
</feature>
<accession>A0ABT9YK77</accession>
<feature type="binding site" evidence="12">
    <location>
        <position position="261"/>
    </location>
    <ligand>
        <name>ATP</name>
        <dbReference type="ChEBI" id="CHEBI:30616"/>
    </ligand>
</feature>
<feature type="binding site" evidence="12">
    <location>
        <position position="139"/>
    </location>
    <ligand>
        <name>substrate</name>
    </ligand>
</feature>
<dbReference type="RefSeq" id="WP_306983957.1">
    <property type="nucleotide sequence ID" value="NZ_JAUSUA010000004.1"/>
</dbReference>
<dbReference type="Proteomes" id="UP001225034">
    <property type="component" value="Unassembled WGS sequence"/>
</dbReference>
<name>A0ABT9YK77_9BACI</name>
<dbReference type="GO" id="GO:0004747">
    <property type="term" value="F:ribokinase activity"/>
    <property type="evidence" value="ECO:0007669"/>
    <property type="project" value="UniProtKB-EC"/>
</dbReference>
<evidence type="ECO:0000256" key="3">
    <source>
        <dbReference type="ARBA" id="ARBA00016943"/>
    </source>
</evidence>
<comment type="function">
    <text evidence="12">Catalyzes the phosphorylation of ribose at O-5 in a reaction requiring ATP and magnesium. The resulting D-ribose-5-phosphate can then be used either for sythesis of nucleotides, histidine, and tryptophan, or as a component of the pentose phosphate pathway.</text>
</comment>
<comment type="subcellular location">
    <subcellularLocation>
        <location evidence="12">Cytoplasm</location>
    </subcellularLocation>
</comment>
<keyword evidence="9 12" id="KW-0460">Magnesium</keyword>
<feature type="binding site" evidence="12">
    <location>
        <position position="231"/>
    </location>
    <ligand>
        <name>K(+)</name>
        <dbReference type="ChEBI" id="CHEBI:29103"/>
    </ligand>
</feature>
<dbReference type="EMBL" id="JAUSUA010000004">
    <property type="protein sequence ID" value="MDQ0208136.1"/>
    <property type="molecule type" value="Genomic_DNA"/>
</dbReference>
<keyword evidence="15" id="KW-1185">Reference proteome</keyword>
<dbReference type="InterPro" id="IPR002139">
    <property type="entry name" value="Ribo/fructo_kinase"/>
</dbReference>
<dbReference type="PANTHER" id="PTHR10584:SF166">
    <property type="entry name" value="RIBOKINASE"/>
    <property type="match status" value="1"/>
</dbReference>
<dbReference type="CDD" id="cd01174">
    <property type="entry name" value="ribokinase"/>
    <property type="match status" value="1"/>
</dbReference>
<evidence type="ECO:0000256" key="8">
    <source>
        <dbReference type="ARBA" id="ARBA00022840"/>
    </source>
</evidence>
<dbReference type="Gene3D" id="3.40.1190.20">
    <property type="match status" value="1"/>
</dbReference>
<comment type="caution">
    <text evidence="12">Lacks conserved residue(s) required for the propagation of feature annotation.</text>
</comment>
<dbReference type="InterPro" id="IPR002173">
    <property type="entry name" value="Carboh/pur_kinase_PfkB_CS"/>
</dbReference>
<proteinExistence type="inferred from homology"/>
<evidence type="ECO:0000313" key="15">
    <source>
        <dbReference type="Proteomes" id="UP001225034"/>
    </source>
</evidence>
<dbReference type="InterPro" id="IPR011611">
    <property type="entry name" value="PfkB_dom"/>
</dbReference>
<feature type="binding site" evidence="12">
    <location>
        <begin position="11"/>
        <end position="13"/>
    </location>
    <ligand>
        <name>substrate</name>
    </ligand>
</feature>
<feature type="binding site" evidence="12">
    <location>
        <position position="270"/>
    </location>
    <ligand>
        <name>K(+)</name>
        <dbReference type="ChEBI" id="CHEBI:29103"/>
    </ligand>
</feature>
<feature type="binding site" evidence="12">
    <location>
        <begin position="205"/>
        <end position="210"/>
    </location>
    <ligand>
        <name>ATP</name>
        <dbReference type="ChEBI" id="CHEBI:30616"/>
    </ligand>
</feature>
<keyword evidence="8 12" id="KW-0067">ATP-binding</keyword>
<evidence type="ECO:0000256" key="10">
    <source>
        <dbReference type="ARBA" id="ARBA00022958"/>
    </source>
</evidence>
<feature type="binding site" evidence="12">
    <location>
        <begin position="236"/>
        <end position="237"/>
    </location>
    <ligand>
        <name>ATP</name>
        <dbReference type="ChEBI" id="CHEBI:30616"/>
    </ligand>
</feature>
<comment type="similarity">
    <text evidence="12">Belongs to the carbohydrate kinase PfkB family. Ribokinase subfamily.</text>
</comment>
<evidence type="ECO:0000256" key="7">
    <source>
        <dbReference type="ARBA" id="ARBA00022777"/>
    </source>
</evidence>
<keyword evidence="10 12" id="KW-0630">Potassium</keyword>
<dbReference type="SUPFAM" id="SSF53613">
    <property type="entry name" value="Ribokinase-like"/>
    <property type="match status" value="1"/>
</dbReference>
<feature type="binding site" evidence="12">
    <location>
        <position position="233"/>
    </location>
    <ligand>
        <name>K(+)</name>
        <dbReference type="ChEBI" id="CHEBI:29103"/>
    </ligand>
</feature>
<evidence type="ECO:0000256" key="1">
    <source>
        <dbReference type="ARBA" id="ARBA00005380"/>
    </source>
</evidence>
<dbReference type="HAMAP" id="MF_01987">
    <property type="entry name" value="Ribokinase"/>
    <property type="match status" value="1"/>
</dbReference>
<sequence>MAKVTVVGSINMDMVTSTSVFPKQGETVKGESFITMPGGKGANQAVAAARLGAEVNIIGRVGDDPFGKILLDGLVEEGIDVSNVEPVTGCSTGIASIILSDQDNRIIVTSGANDYVTVDFINQFEEVLAGSDIVVLQLEIPLDAVERTLEICNKHKTKVILNPAPAERIPTEVMALATYITPNETEYDMLFQDHSETPDHSLIVTEGKAGVSWHEHGVKKHIAGHRVKAVDTTGAGDTFNGALAASLAKGLDLSQSISYANAAAALSVQTLGAQSGMPTNDQVIQQLEREKESL</sequence>
<evidence type="ECO:0000256" key="11">
    <source>
        <dbReference type="ARBA" id="ARBA00023277"/>
    </source>
</evidence>
<evidence type="ECO:0000256" key="12">
    <source>
        <dbReference type="HAMAP-Rule" id="MF_01987"/>
    </source>
</evidence>
<dbReference type="PRINTS" id="PR00990">
    <property type="entry name" value="RIBOKINASE"/>
</dbReference>
<comment type="caution">
    <text evidence="14">The sequence shown here is derived from an EMBL/GenBank/DDBJ whole genome shotgun (WGS) entry which is preliminary data.</text>
</comment>
<keyword evidence="12" id="KW-0963">Cytoplasm</keyword>
<feature type="binding site" evidence="12">
    <location>
        <position position="267"/>
    </location>
    <ligand>
        <name>K(+)</name>
        <dbReference type="ChEBI" id="CHEBI:29103"/>
    </ligand>
</feature>
<reference evidence="14 15" key="1">
    <citation type="submission" date="2023-07" db="EMBL/GenBank/DDBJ databases">
        <title>Genomic Encyclopedia of Type Strains, Phase IV (KMG-IV): sequencing the most valuable type-strain genomes for metagenomic binning, comparative biology and taxonomic classification.</title>
        <authorList>
            <person name="Goeker M."/>
        </authorList>
    </citation>
    <scope>NUCLEOTIDE SEQUENCE [LARGE SCALE GENOMIC DNA]</scope>
    <source>
        <strain evidence="14 15">DSM 19154</strain>
    </source>
</reference>
<comment type="cofactor">
    <cofactor evidence="12">
        <name>Mg(2+)</name>
        <dbReference type="ChEBI" id="CHEBI:18420"/>
    </cofactor>
    <text evidence="12">Requires a divalent cation, most likely magnesium in vivo, as an electrophilic catalyst to aid phosphoryl group transfer. It is the chelate of the metal and the nucleotide that is the actual substrate.</text>
</comment>
<comment type="subunit">
    <text evidence="12">Homodimer.</text>
</comment>
<comment type="pathway">
    <text evidence="12">Carbohydrate metabolism; D-ribose degradation; D-ribose 5-phosphate from beta-D-ribopyranose: step 2/2.</text>
</comment>
<dbReference type="InterPro" id="IPR011877">
    <property type="entry name" value="Ribokinase"/>
</dbReference>
<feature type="binding site" evidence="12">
    <location>
        <position position="237"/>
    </location>
    <ligand>
        <name>substrate</name>
    </ligand>
</feature>
<keyword evidence="7 12" id="KW-0418">Kinase</keyword>
<comment type="similarity">
    <text evidence="1">Belongs to the carbohydrate kinase pfkB family.</text>
</comment>
<feature type="active site" description="Proton acceptor" evidence="12">
    <location>
        <position position="237"/>
    </location>
</feature>
<feature type="binding site" evidence="12">
    <location>
        <begin position="39"/>
        <end position="43"/>
    </location>
    <ligand>
        <name>substrate</name>
    </ligand>
</feature>
<evidence type="ECO:0000313" key="14">
    <source>
        <dbReference type="EMBL" id="MDQ0208136.1"/>
    </source>
</evidence>
<dbReference type="Pfam" id="PF00294">
    <property type="entry name" value="PfkB"/>
    <property type="match status" value="1"/>
</dbReference>